<gene>
    <name evidence="2" type="ORF">TrCOL_g3169</name>
</gene>
<name>A0A9W7FY77_9STRA</name>
<keyword evidence="3" id="KW-1185">Reference proteome</keyword>
<evidence type="ECO:0000313" key="3">
    <source>
        <dbReference type="Proteomes" id="UP001165065"/>
    </source>
</evidence>
<dbReference type="EMBL" id="BRYA01000573">
    <property type="protein sequence ID" value="GMI23692.1"/>
    <property type="molecule type" value="Genomic_DNA"/>
</dbReference>
<accession>A0A9W7FY77</accession>
<feature type="region of interest" description="Disordered" evidence="1">
    <location>
        <begin position="46"/>
        <end position="66"/>
    </location>
</feature>
<proteinExistence type="predicted"/>
<protein>
    <recommendedName>
        <fullName evidence="4">LisH domain-containing protein</fullName>
    </recommendedName>
</protein>
<sequence>MSATLNISRENIINYAELVVRDFLQSRGYFGALEALTEDVAAARLERQQQEQDEGRAPETTEGDSVESWYVVNQHLGLPGLLNKNKARERGYNSVIEVLVDAMSAKSEKEVEPSPWVRPSTTPNFQFPLKATAAATKSNQVSSASPSPTNLGANPSKSWSRAPSTNQSTTRPKSQQKHNRPKSSNNSSAVRSGSVTTWRPKSSGDVHNLVKSQYKPPDPRLMHSVKHPVTPQHWIPDPVRTRQIQRDLAVAKTNVEDTLVRKEAKELEISRHKLDALQVSKEKEKLGIEFKAQCGLCSMKFLPVNLVLAVPLKAVLDIRDSWGTKFDEKGCQLPKDARLNRNLRKPPLCYNDVHVCRFCAQLFRSQQDLYRPSFEKKEAERKQIYEDREAAARKAYWDPLTTTEKEKKKEMEELRLELERGLNWRGLEQDRKKSTEVIGESVRLARQTLVRTTSSGRIVRERKKTEVSAPTK</sequence>
<feature type="region of interest" description="Disordered" evidence="1">
    <location>
        <begin position="134"/>
        <end position="220"/>
    </location>
</feature>
<dbReference type="OrthoDB" id="191244at2759"/>
<feature type="compositionally biased region" description="Basic and acidic residues" evidence="1">
    <location>
        <begin position="46"/>
        <end position="59"/>
    </location>
</feature>
<feature type="compositionally biased region" description="Low complexity" evidence="1">
    <location>
        <begin position="183"/>
        <end position="195"/>
    </location>
</feature>
<organism evidence="2 3">
    <name type="scientific">Triparma columacea</name>
    <dbReference type="NCBI Taxonomy" id="722753"/>
    <lineage>
        <taxon>Eukaryota</taxon>
        <taxon>Sar</taxon>
        <taxon>Stramenopiles</taxon>
        <taxon>Ochrophyta</taxon>
        <taxon>Bolidophyceae</taxon>
        <taxon>Parmales</taxon>
        <taxon>Triparmaceae</taxon>
        <taxon>Triparma</taxon>
    </lineage>
</organism>
<evidence type="ECO:0000313" key="2">
    <source>
        <dbReference type="EMBL" id="GMI23692.1"/>
    </source>
</evidence>
<dbReference type="AlphaFoldDB" id="A0A9W7FY77"/>
<evidence type="ECO:0008006" key="4">
    <source>
        <dbReference type="Google" id="ProtNLM"/>
    </source>
</evidence>
<reference evidence="3" key="1">
    <citation type="journal article" date="2023" name="Commun. Biol.">
        <title>Genome analysis of Parmales, the sister group of diatoms, reveals the evolutionary specialization of diatoms from phago-mixotrophs to photoautotrophs.</title>
        <authorList>
            <person name="Ban H."/>
            <person name="Sato S."/>
            <person name="Yoshikawa S."/>
            <person name="Yamada K."/>
            <person name="Nakamura Y."/>
            <person name="Ichinomiya M."/>
            <person name="Sato N."/>
            <person name="Blanc-Mathieu R."/>
            <person name="Endo H."/>
            <person name="Kuwata A."/>
            <person name="Ogata H."/>
        </authorList>
    </citation>
    <scope>NUCLEOTIDE SEQUENCE [LARGE SCALE GENOMIC DNA]</scope>
</reference>
<comment type="caution">
    <text evidence="2">The sequence shown here is derived from an EMBL/GenBank/DDBJ whole genome shotgun (WGS) entry which is preliminary data.</text>
</comment>
<feature type="compositionally biased region" description="Polar residues" evidence="1">
    <location>
        <begin position="135"/>
        <end position="173"/>
    </location>
</feature>
<dbReference type="Proteomes" id="UP001165065">
    <property type="component" value="Unassembled WGS sequence"/>
</dbReference>
<evidence type="ECO:0000256" key="1">
    <source>
        <dbReference type="SAM" id="MobiDB-lite"/>
    </source>
</evidence>